<dbReference type="Pfam" id="PF13581">
    <property type="entry name" value="HATPase_c_2"/>
    <property type="match status" value="1"/>
</dbReference>
<dbReference type="Proteomes" id="UP001154400">
    <property type="component" value="Chromosome"/>
</dbReference>
<proteinExistence type="predicted"/>
<accession>A0A3S5Y809</accession>
<dbReference type="KEGG" id="req:REQ_26050"/>
<name>A0A3S5Y809_RHOH1</name>
<dbReference type="AlphaFoldDB" id="A0A3S5Y809"/>
<gene>
    <name evidence="2" type="ordered locus">REQ_26050</name>
</gene>
<dbReference type="InterPro" id="IPR036890">
    <property type="entry name" value="HATPase_C_sf"/>
</dbReference>
<evidence type="ECO:0000313" key="2">
    <source>
        <dbReference type="EMBL" id="CBH48634.1"/>
    </source>
</evidence>
<dbReference type="EMBL" id="FN563149">
    <property type="protein sequence ID" value="CBH48634.1"/>
    <property type="molecule type" value="Genomic_DNA"/>
</dbReference>
<sequence length="146" mass="16057">MSEACLSTSRNQEPAPVIELRTPAEPIQLAPIRGVTASLAERCDMTLDQLADLRLAVDEACSTLFRIALPDSDIVCTFRVRADNFRFAACVPTSRPAVDGEYEQTFGWHVLRTLTDDLALHRHHGNGDGRASTVTISFTVECGEHM</sequence>
<feature type="domain" description="Histidine kinase/HSP90-like ATPase" evidence="1">
    <location>
        <begin position="23"/>
        <end position="124"/>
    </location>
</feature>
<evidence type="ECO:0000259" key="1">
    <source>
        <dbReference type="Pfam" id="PF13581"/>
    </source>
</evidence>
<protein>
    <submittedName>
        <fullName evidence="2">Anti sigma factor</fullName>
    </submittedName>
</protein>
<evidence type="ECO:0000313" key="3">
    <source>
        <dbReference type="Proteomes" id="UP000006892"/>
    </source>
</evidence>
<dbReference type="Gene3D" id="3.30.565.10">
    <property type="entry name" value="Histidine kinase-like ATPase, C-terminal domain"/>
    <property type="match status" value="1"/>
</dbReference>
<organism evidence="2">
    <name type="scientific">Rhodococcus hoagii (strain 103S)</name>
    <name type="common">Rhodococcus equi</name>
    <dbReference type="NCBI Taxonomy" id="685727"/>
    <lineage>
        <taxon>Bacteria</taxon>
        <taxon>Bacillati</taxon>
        <taxon>Actinomycetota</taxon>
        <taxon>Actinomycetes</taxon>
        <taxon>Mycobacteriales</taxon>
        <taxon>Nocardiaceae</taxon>
        <taxon>Prescottella</taxon>
    </lineage>
</organism>
<dbReference type="InterPro" id="IPR003594">
    <property type="entry name" value="HATPase_dom"/>
</dbReference>
<dbReference type="RefSeq" id="WP_013416228.1">
    <property type="nucleotide sequence ID" value="NC_014659.1"/>
</dbReference>
<reference evidence="2" key="1">
    <citation type="journal article" date="2010" name="PLoS Genet.">
        <title>The genome of a pathogenic rhodococcus: cooptive virulence underpinned by key gene acquisitions.</title>
        <authorList>
            <person name="Letek M."/>
            <person name="Gonzalez P."/>
            <person name="Macarthur I."/>
            <person name="Rodriguez H."/>
            <person name="Freeman T.C."/>
            <person name="Valero-Rello A."/>
            <person name="Blanco M."/>
            <person name="Buckley T."/>
            <person name="Cherevach I."/>
            <person name="Fahey R."/>
            <person name="Hapeshi A."/>
            <person name="Holdstock J."/>
            <person name="Leadon D."/>
            <person name="Navas J."/>
            <person name="Ocampo A."/>
            <person name="Quail M.A."/>
            <person name="Sanders M."/>
            <person name="Scortti M.M."/>
            <person name="Prescott J.F."/>
            <person name="Fogarty U."/>
            <person name="Meijer W.G."/>
            <person name="Parkhill J."/>
            <person name="Bentley S.D."/>
            <person name="Vazquez-Boland J.A."/>
        </authorList>
    </citation>
    <scope>NUCLEOTIDE SEQUENCE [LARGE SCALE GENOMIC DNA]</scope>
    <source>
        <strain evidence="2 3">103S</strain>
    </source>
</reference>